<dbReference type="Pfam" id="PF18431">
    <property type="entry name" value="RNAse_A_bac"/>
    <property type="match status" value="1"/>
</dbReference>
<name>A0AAE5AXG9_AGRVI</name>
<dbReference type="CDD" id="cd20684">
    <property type="entry name" value="CdiA-CT_Yk_RNaseA-like"/>
    <property type="match status" value="1"/>
</dbReference>
<reference evidence="2 3" key="1">
    <citation type="submission" date="2019-12" db="EMBL/GenBank/DDBJ databases">
        <title>Whole-genome sequencing of Allorhizobium vitis.</title>
        <authorList>
            <person name="Gan H.M."/>
            <person name="Szegedi E."/>
            <person name="Burr T."/>
            <person name="Savka M.A."/>
        </authorList>
    </citation>
    <scope>NUCLEOTIDE SEQUENCE [LARGE SCALE GENOMIC DNA]</scope>
    <source>
        <strain evidence="2 3">CG989</strain>
    </source>
</reference>
<organism evidence="2 3">
    <name type="scientific">Agrobacterium vitis</name>
    <name type="common">Rhizobium vitis</name>
    <dbReference type="NCBI Taxonomy" id="373"/>
    <lineage>
        <taxon>Bacteria</taxon>
        <taxon>Pseudomonadati</taxon>
        <taxon>Pseudomonadota</taxon>
        <taxon>Alphaproteobacteria</taxon>
        <taxon>Hyphomicrobiales</taxon>
        <taxon>Rhizobiaceae</taxon>
        <taxon>Rhizobium/Agrobacterium group</taxon>
        <taxon>Agrobacterium</taxon>
    </lineage>
</organism>
<comment type="caution">
    <text evidence="2">The sequence shown here is derived from an EMBL/GenBank/DDBJ whole genome shotgun (WGS) entry which is preliminary data.</text>
</comment>
<dbReference type="InterPro" id="IPR041436">
    <property type="entry name" value="RNAse_A_bac"/>
</dbReference>
<dbReference type="RefSeq" id="WP_156550566.1">
    <property type="nucleotide sequence ID" value="NZ_JABAEJ010000016.1"/>
</dbReference>
<dbReference type="AlphaFoldDB" id="A0AAE5AXG9"/>
<feature type="domain" description="Bacterial CdiA-CT RNAse A" evidence="1">
    <location>
        <begin position="169"/>
        <end position="287"/>
    </location>
</feature>
<evidence type="ECO:0000259" key="1">
    <source>
        <dbReference type="Pfam" id="PF18431"/>
    </source>
</evidence>
<gene>
    <name evidence="2" type="ORF">GOZ95_23890</name>
</gene>
<evidence type="ECO:0000313" key="2">
    <source>
        <dbReference type="EMBL" id="MUZ60473.1"/>
    </source>
</evidence>
<proteinExistence type="predicted"/>
<dbReference type="Proteomes" id="UP000436692">
    <property type="component" value="Unassembled WGS sequence"/>
</dbReference>
<dbReference type="EMBL" id="WPHM01000017">
    <property type="protein sequence ID" value="MUZ60473.1"/>
    <property type="molecule type" value="Genomic_DNA"/>
</dbReference>
<sequence length="289" mass="30356">MPTENESNAPIEGGLVIAVSAVQLAAVLEGETVEQSGTLGNRVIGGLRLLGCAAEGLTAGALLATPEPTMLTKVGGGALALHAADQCTTGGRQLWTGQNERSWTERGTSSLAKSLGASPHAADNIGMAMDFVVPIGGAAMAGAVRAAAIRSGRISLMQHEAQAGSRLGGHTIERHIAKDEAFLRQRIAQTAPNRAPPPVISSFSSLRIAEDQISRALRLNQARIMQWSQNAAIGSKLEPPIVFDAGRVIGQGVVRASGQVQQMTRLRIILKKETYNGMTHYILTSYPVP</sequence>
<protein>
    <recommendedName>
        <fullName evidence="1">Bacterial CdiA-CT RNAse A domain-containing protein</fullName>
    </recommendedName>
</protein>
<accession>A0AAE5AXG9</accession>
<evidence type="ECO:0000313" key="3">
    <source>
        <dbReference type="Proteomes" id="UP000436692"/>
    </source>
</evidence>